<evidence type="ECO:0000256" key="2">
    <source>
        <dbReference type="ARBA" id="ARBA00022692"/>
    </source>
</evidence>
<dbReference type="InterPro" id="IPR002293">
    <property type="entry name" value="AA/rel_permease1"/>
</dbReference>
<dbReference type="GO" id="GO:0022857">
    <property type="term" value="F:transmembrane transporter activity"/>
    <property type="evidence" value="ECO:0007669"/>
    <property type="project" value="InterPro"/>
</dbReference>
<dbReference type="Proteomes" id="UP000665944">
    <property type="component" value="Unassembled WGS sequence"/>
</dbReference>
<evidence type="ECO:0000313" key="6">
    <source>
        <dbReference type="Proteomes" id="UP000665944"/>
    </source>
</evidence>
<dbReference type="EMBL" id="JAGHKT020000002">
    <property type="protein sequence ID" value="MCM5671666.1"/>
    <property type="molecule type" value="Genomic_DNA"/>
</dbReference>
<dbReference type="PANTHER" id="PTHR47704:SF1">
    <property type="entry name" value="POTASSIUM TRANSPORTER KIMA"/>
    <property type="match status" value="1"/>
</dbReference>
<keyword evidence="4" id="KW-0472">Membrane</keyword>
<dbReference type="GO" id="GO:0016020">
    <property type="term" value="C:membrane"/>
    <property type="evidence" value="ECO:0007669"/>
    <property type="project" value="UniProtKB-SubCell"/>
</dbReference>
<comment type="subcellular location">
    <subcellularLocation>
        <location evidence="1">Membrane</location>
        <topology evidence="1">Multi-pass membrane protein</topology>
    </subcellularLocation>
</comment>
<protein>
    <submittedName>
        <fullName evidence="5">APC family permease</fullName>
    </submittedName>
</protein>
<dbReference type="AlphaFoldDB" id="A0A4V2KX25"/>
<keyword evidence="6" id="KW-1185">Reference proteome</keyword>
<evidence type="ECO:0000256" key="1">
    <source>
        <dbReference type="ARBA" id="ARBA00004141"/>
    </source>
</evidence>
<sequence length="608" mass="67529">MFTQFKRLIIGKPKKNRDLKNEKISNFKALAILSSDALSSVAYGPEQILITLSMVGAIASWYTLPIAAAVLVLLAALILSYRQIIYAYPKGGGAYMVSKTNLGEKWGLLAGGSLLVDYILTVAVSISSGADAFVAAFPGLYHYKVFIACLLVLFILIMNLRGLTESATVLSYPVYLFIIGLIVMIVIGTWQVATGQAEPHMQATVGTAVPGVTLFLLLKAFSSGASSLTGVEAISNAVTNFKDPGSKNAVKTLITMGMILAFLLVGIVGLAYWYGIMPQTETTVLSQLAMNILGHNVGYYFVQVTTVMILVLAANTGFTAFPMLAASMSKDKYMPRMFNVRGDRLGYSNSIITLGICAMLLIIFFHGKTENLIPLYAVGVFIPFTLAQYGMVLKWIRGREKGWSTKLIANAIGGTITFIVFMIFLITKFNQVWPILIFLPIVVYIFTRINRHYKDIAEQLSTTKIVQDMPVVDKNLAIVPVNTITTALNKSIYYAHMIADDVIAVHVSFGDQTDNLFIEKWNKQYPDIRLVTLHSEYRSVIRPISRFIDKINKKANDQNYVITVVVTEFIPKKPWHNFLHNQTSLRLKMHLFYQKNVILATVPYKLQK</sequence>
<evidence type="ECO:0000256" key="3">
    <source>
        <dbReference type="ARBA" id="ARBA00022989"/>
    </source>
</evidence>
<gene>
    <name evidence="5" type="ORF">J7T32_002645</name>
</gene>
<dbReference type="Pfam" id="PF13520">
    <property type="entry name" value="AA_permease_2"/>
    <property type="match status" value="1"/>
</dbReference>
<keyword evidence="2" id="KW-0812">Transmembrane</keyword>
<organism evidence="5 6">
    <name type="scientific">Staphylococcus hominis</name>
    <dbReference type="NCBI Taxonomy" id="1290"/>
    <lineage>
        <taxon>Bacteria</taxon>
        <taxon>Bacillati</taxon>
        <taxon>Bacillota</taxon>
        <taxon>Bacilli</taxon>
        <taxon>Bacillales</taxon>
        <taxon>Staphylococcaceae</taxon>
        <taxon>Staphylococcus</taxon>
    </lineage>
</organism>
<evidence type="ECO:0000256" key="4">
    <source>
        <dbReference type="ARBA" id="ARBA00023136"/>
    </source>
</evidence>
<comment type="caution">
    <text evidence="5">The sequence shown here is derived from an EMBL/GenBank/DDBJ whole genome shotgun (WGS) entry which is preliminary data.</text>
</comment>
<dbReference type="InterPro" id="IPR053153">
    <property type="entry name" value="APC_K+_Transporter"/>
</dbReference>
<dbReference type="PANTHER" id="PTHR47704">
    <property type="entry name" value="POTASSIUM TRANSPORTER KIMA"/>
    <property type="match status" value="1"/>
</dbReference>
<evidence type="ECO:0000313" key="5">
    <source>
        <dbReference type="EMBL" id="MCM5671666.1"/>
    </source>
</evidence>
<name>A0A4V2KX25_STAHO</name>
<dbReference type="RefSeq" id="WP_017174985.1">
    <property type="nucleotide sequence ID" value="NZ_CAXORW010000013.1"/>
</dbReference>
<keyword evidence="3" id="KW-1133">Transmembrane helix</keyword>
<accession>A0A4V2KX25</accession>
<dbReference type="Gene3D" id="1.20.1740.10">
    <property type="entry name" value="Amino acid/polyamine transporter I"/>
    <property type="match status" value="1"/>
</dbReference>
<proteinExistence type="predicted"/>
<reference evidence="5 6" key="1">
    <citation type="submission" date="2022-06" db="EMBL/GenBank/DDBJ databases">
        <title>Staphylococcus hominis ShoR14 genome sequence.</title>
        <authorList>
            <person name="Yeo C.C."/>
            <person name="Chew C.H."/>
            <person name="Che Hamzah A.M."/>
            <person name="Al-Trad E.I."/>
        </authorList>
    </citation>
    <scope>NUCLEOTIDE SEQUENCE [LARGE SCALE GENOMIC DNA]</scope>
    <source>
        <strain evidence="5 6">ShoR14</strain>
    </source>
</reference>